<dbReference type="Proteomes" id="UP000005954">
    <property type="component" value="Unassembled WGS sequence"/>
</dbReference>
<evidence type="ECO:0000256" key="1">
    <source>
        <dbReference type="SAM" id="Phobius"/>
    </source>
</evidence>
<keyword evidence="2" id="KW-0131">Cell cycle</keyword>
<dbReference type="InterPro" id="IPR004513">
    <property type="entry name" value="FtsX"/>
</dbReference>
<keyword evidence="1" id="KW-1133">Transmembrane helix</keyword>
<comment type="caution">
    <text evidence="2">The sequence shown here is derived from an EMBL/GenBank/DDBJ whole genome shotgun (WGS) entry which is preliminary data.</text>
</comment>
<evidence type="ECO:0000313" key="2">
    <source>
        <dbReference type="EMBL" id="EAP77643.1"/>
    </source>
</evidence>
<reference evidence="2 3" key="1">
    <citation type="submission" date="2005-12" db="EMBL/GenBank/DDBJ databases">
        <authorList>
            <person name="Moran M.A."/>
            <person name="Ferriera S."/>
            <person name="Johnson J."/>
            <person name="Kravitz S."/>
            <person name="Halpern A."/>
            <person name="Remington K."/>
            <person name="Beeson K."/>
            <person name="Tran B."/>
            <person name="Rogers Y.-H."/>
            <person name="Friedman R."/>
            <person name="Venter J.C."/>
        </authorList>
    </citation>
    <scope>NUCLEOTIDE SEQUENCE [LARGE SCALE GENOMIC DNA]</scope>
    <source>
        <strain evidence="3">ATCC BAA-591 / DSM 15170 / ISM</strain>
    </source>
</reference>
<evidence type="ECO:0000313" key="3">
    <source>
        <dbReference type="Proteomes" id="UP000005954"/>
    </source>
</evidence>
<name>A3SJW2_ROSNI</name>
<feature type="transmembrane region" description="Helical" evidence="1">
    <location>
        <begin position="275"/>
        <end position="297"/>
    </location>
</feature>
<feature type="transmembrane region" description="Helical" evidence="1">
    <location>
        <begin position="207"/>
        <end position="225"/>
    </location>
</feature>
<dbReference type="PANTHER" id="PTHR47755:SF1">
    <property type="entry name" value="CELL DIVISION PROTEIN FTSX"/>
    <property type="match status" value="1"/>
</dbReference>
<accession>A3SJW2</accession>
<dbReference type="EMBL" id="AALY01000001">
    <property type="protein sequence ID" value="EAP77643.1"/>
    <property type="molecule type" value="Genomic_DNA"/>
</dbReference>
<dbReference type="STRING" id="89187.ISM_05100"/>
<keyword evidence="2" id="KW-0132">Cell division</keyword>
<sequence length="305" mass="32474">MKELFGQFVERFSGLIIGDSQADRVVPPTGFTAWLTLFSAGAMAFLAVFALALSLATSRLADRWGDELARASTLRISAPEGQIQAQTDAALKVLKTTPGIASARTLTSDEQKALLEPWFGPDLPVERLPIPRLIEIIEEGDGYDADGLRLRLSAEAPGAVLDDHTRWRKPLISAASRLRLLGWLSLLLIGGTMAAMITLAANAALSANAQVISVLRLVGATDGYIAQAFERRFTLRGLMGAGVGMIAGVLATLILPSTDVAGGFLTGLGFQGWHWLWPLLIPLLAGAVAYAATRAAARRTLENMA</sequence>
<dbReference type="RefSeq" id="WP_009813044.1">
    <property type="nucleotide sequence ID" value="NZ_CH724156.1"/>
</dbReference>
<dbReference type="PANTHER" id="PTHR47755">
    <property type="entry name" value="CELL DIVISION PROTEIN FTSX"/>
    <property type="match status" value="1"/>
</dbReference>
<dbReference type="AlphaFoldDB" id="A3SJW2"/>
<proteinExistence type="predicted"/>
<keyword evidence="3" id="KW-1185">Reference proteome</keyword>
<organism evidence="2 3">
    <name type="scientific">Roseovarius nubinhibens (strain ATCC BAA-591 / DSM 15170 / ISM)</name>
    <dbReference type="NCBI Taxonomy" id="89187"/>
    <lineage>
        <taxon>Bacteria</taxon>
        <taxon>Pseudomonadati</taxon>
        <taxon>Pseudomonadota</taxon>
        <taxon>Alphaproteobacteria</taxon>
        <taxon>Rhodobacterales</taxon>
        <taxon>Roseobacteraceae</taxon>
        <taxon>Roseovarius</taxon>
    </lineage>
</organism>
<dbReference type="GO" id="GO:0032153">
    <property type="term" value="C:cell division site"/>
    <property type="evidence" value="ECO:0007669"/>
    <property type="project" value="TreeGrafter"/>
</dbReference>
<dbReference type="HOGENOM" id="CLU_067538_1_0_5"/>
<feature type="transmembrane region" description="Helical" evidence="1">
    <location>
        <begin position="31"/>
        <end position="53"/>
    </location>
</feature>
<keyword evidence="1" id="KW-0812">Transmembrane</keyword>
<protein>
    <submittedName>
        <fullName evidence="2">Cell division protein FtsX</fullName>
    </submittedName>
</protein>
<feature type="transmembrane region" description="Helical" evidence="1">
    <location>
        <begin position="237"/>
        <end position="255"/>
    </location>
</feature>
<feature type="transmembrane region" description="Helical" evidence="1">
    <location>
        <begin position="178"/>
        <end position="201"/>
    </location>
</feature>
<dbReference type="eggNOG" id="COG2177">
    <property type="taxonomic scope" value="Bacteria"/>
</dbReference>
<dbReference type="GO" id="GO:0051301">
    <property type="term" value="P:cell division"/>
    <property type="evidence" value="ECO:0007669"/>
    <property type="project" value="UniProtKB-KW"/>
</dbReference>
<keyword evidence="1" id="KW-0472">Membrane</keyword>
<dbReference type="GO" id="GO:0016020">
    <property type="term" value="C:membrane"/>
    <property type="evidence" value="ECO:0007669"/>
    <property type="project" value="InterPro"/>
</dbReference>
<gene>
    <name evidence="2" type="ORF">ISM_05100</name>
</gene>